<accession>A0A7E4W9B2</accession>
<evidence type="ECO:0000313" key="2">
    <source>
        <dbReference type="WBParaSite" id="Pan_g8590.t1"/>
    </source>
</evidence>
<name>A0A7E4W9B2_PANRE</name>
<dbReference type="Proteomes" id="UP000492821">
    <property type="component" value="Unassembled WGS sequence"/>
</dbReference>
<proteinExistence type="predicted"/>
<evidence type="ECO:0000313" key="1">
    <source>
        <dbReference type="Proteomes" id="UP000492821"/>
    </source>
</evidence>
<dbReference type="AlphaFoldDB" id="A0A7E4W9B2"/>
<dbReference type="WBParaSite" id="Pan_g8590.t1">
    <property type="protein sequence ID" value="Pan_g8590.t1"/>
    <property type="gene ID" value="Pan_g8590"/>
</dbReference>
<reference evidence="1" key="1">
    <citation type="journal article" date="2013" name="Genetics">
        <title>The draft genome and transcriptome of Panagrellus redivivus are shaped by the harsh demands of a free-living lifestyle.</title>
        <authorList>
            <person name="Srinivasan J."/>
            <person name="Dillman A.R."/>
            <person name="Macchietto M.G."/>
            <person name="Heikkinen L."/>
            <person name="Lakso M."/>
            <person name="Fracchia K.M."/>
            <person name="Antoshechkin I."/>
            <person name="Mortazavi A."/>
            <person name="Wong G."/>
            <person name="Sternberg P.W."/>
        </authorList>
    </citation>
    <scope>NUCLEOTIDE SEQUENCE [LARGE SCALE GENOMIC DNA]</scope>
    <source>
        <strain evidence="1">MT8872</strain>
    </source>
</reference>
<organism evidence="1 2">
    <name type="scientific">Panagrellus redivivus</name>
    <name type="common">Microworm</name>
    <dbReference type="NCBI Taxonomy" id="6233"/>
    <lineage>
        <taxon>Eukaryota</taxon>
        <taxon>Metazoa</taxon>
        <taxon>Ecdysozoa</taxon>
        <taxon>Nematoda</taxon>
        <taxon>Chromadorea</taxon>
        <taxon>Rhabditida</taxon>
        <taxon>Tylenchina</taxon>
        <taxon>Panagrolaimomorpha</taxon>
        <taxon>Panagrolaimoidea</taxon>
        <taxon>Panagrolaimidae</taxon>
        <taxon>Panagrellus</taxon>
    </lineage>
</organism>
<keyword evidence="1" id="KW-1185">Reference proteome</keyword>
<sequence length="276" mass="31492">MPYPILKLPYGLRCRFRELMTPLEAYGLQIAVGQQLDGFKPLQPAKQVPFVALLGDNILVKIGDDESYLQEMNTSDNDLIYDSETLLLTCVADEIIDGPIFDRLYIRQYIVDRTNESTTLRKTIKNVAEKTGGCVSALTFSKASMPLHETFSLFPKLQIIYYSTLYNGWVQDLLKANTTDLVDFITGKCRYEDVFSFEPNELVQILQKGCDFQVHYDNADREQAKEMCLKIAAMESELIYDFEKSNDTTFVISLREPCSKNGKKSFFKIAAEEEAE</sequence>
<reference evidence="2" key="2">
    <citation type="submission" date="2020-10" db="UniProtKB">
        <authorList>
            <consortium name="WormBaseParasite"/>
        </authorList>
    </citation>
    <scope>IDENTIFICATION</scope>
</reference>
<protein>
    <submittedName>
        <fullName evidence="2">FTH domain-containing protein</fullName>
    </submittedName>
</protein>